<sequence>MDFVKLMIELEERKADFFRQLQNKNGFSFTDYMDGIRNTFLNGLTIDEIIIRSRKSRIAKRYLAMYILTNIEDFCSDRYVSQILNLYGAVVNALFTERYKSDQVKAFCDSIIQKFQTPVTGTTSKVSETEVKCIIRDWETFIYFTSISSGLLPTNDSELVIAWGIDEVSDIDEATHWMPVTQGDLSVIESIVTVNKAYRLLYCPYEDEDVIVDDRGKVSMAYLAHRGKYIVLSN</sequence>
<gene>
    <name evidence="1" type="ORF">FHS18_004034</name>
</gene>
<dbReference type="Proteomes" id="UP000570361">
    <property type="component" value="Unassembled WGS sequence"/>
</dbReference>
<evidence type="ECO:0000313" key="1">
    <source>
        <dbReference type="EMBL" id="MBB3111966.1"/>
    </source>
</evidence>
<dbReference type="RefSeq" id="WP_183601808.1">
    <property type="nucleotide sequence ID" value="NZ_JACHXK010000009.1"/>
</dbReference>
<protein>
    <submittedName>
        <fullName evidence="1">Uncharacterized protein</fullName>
    </submittedName>
</protein>
<dbReference type="EMBL" id="JACHXK010000009">
    <property type="protein sequence ID" value="MBB3111966.1"/>
    <property type="molecule type" value="Genomic_DNA"/>
</dbReference>
<comment type="caution">
    <text evidence="1">The sequence shown here is derived from an EMBL/GenBank/DDBJ whole genome shotgun (WGS) entry which is preliminary data.</text>
</comment>
<keyword evidence="2" id="KW-1185">Reference proteome</keyword>
<organism evidence="1 2">
    <name type="scientific">Paenibacillus phyllosphaerae</name>
    <dbReference type="NCBI Taxonomy" id="274593"/>
    <lineage>
        <taxon>Bacteria</taxon>
        <taxon>Bacillati</taxon>
        <taxon>Bacillota</taxon>
        <taxon>Bacilli</taxon>
        <taxon>Bacillales</taxon>
        <taxon>Paenibacillaceae</taxon>
        <taxon>Paenibacillus</taxon>
    </lineage>
</organism>
<accession>A0A7W5B1I0</accession>
<name>A0A7W5B1I0_9BACL</name>
<dbReference type="AlphaFoldDB" id="A0A7W5B1I0"/>
<evidence type="ECO:0000313" key="2">
    <source>
        <dbReference type="Proteomes" id="UP000570361"/>
    </source>
</evidence>
<proteinExistence type="predicted"/>
<reference evidence="1 2" key="1">
    <citation type="submission" date="2020-08" db="EMBL/GenBank/DDBJ databases">
        <title>Genomic Encyclopedia of Type Strains, Phase III (KMG-III): the genomes of soil and plant-associated and newly described type strains.</title>
        <authorList>
            <person name="Whitman W."/>
        </authorList>
    </citation>
    <scope>NUCLEOTIDE SEQUENCE [LARGE SCALE GENOMIC DNA]</scope>
    <source>
        <strain evidence="1 2">CECT 5862</strain>
    </source>
</reference>